<gene>
    <name evidence="2" type="ORF">O163_04275</name>
</gene>
<dbReference type="EMBL" id="AXDC01000009">
    <property type="protein sequence ID" value="ERM92603.1"/>
    <property type="molecule type" value="Genomic_DNA"/>
</dbReference>
<dbReference type="PANTHER" id="PTHR43190">
    <property type="entry name" value="N-ACETYL-D-GLUCOSAMINE KINASE"/>
    <property type="match status" value="1"/>
</dbReference>
<organism evidence="2 3">
    <name type="scientific">Caldanaerobacter subterraneus subsp. yonseiensis KB-1</name>
    <dbReference type="NCBI Taxonomy" id="1388761"/>
    <lineage>
        <taxon>Bacteria</taxon>
        <taxon>Bacillati</taxon>
        <taxon>Bacillota</taxon>
        <taxon>Clostridia</taxon>
        <taxon>Thermoanaerobacterales</taxon>
        <taxon>Thermoanaerobacteraceae</taxon>
        <taxon>Caldanaerobacter</taxon>
    </lineage>
</organism>
<dbReference type="InterPro" id="IPR002731">
    <property type="entry name" value="ATPase_BadF"/>
</dbReference>
<evidence type="ECO:0000313" key="3">
    <source>
        <dbReference type="Proteomes" id="UP000016856"/>
    </source>
</evidence>
<dbReference type="InterPro" id="IPR043129">
    <property type="entry name" value="ATPase_NBD"/>
</dbReference>
<comment type="caution">
    <text evidence="2">The sequence shown here is derived from an EMBL/GenBank/DDBJ whole genome shotgun (WGS) entry which is preliminary data.</text>
</comment>
<reference evidence="2 3" key="1">
    <citation type="journal article" date="2013" name="Genome Announc.">
        <title>Draft Genome Sequence of an Anaerobic and Extremophilic Bacterium, Caldanaerobacter yonseiensis, Isolated from a Geothermal Hot Stream.</title>
        <authorList>
            <person name="Lee S.J."/>
            <person name="Lee Y.J."/>
            <person name="Park G.S."/>
            <person name="Kim B.C."/>
            <person name="Lee S.J."/>
            <person name="Shin J.H."/>
            <person name="Lee D.W."/>
        </authorList>
    </citation>
    <scope>NUCLEOTIDE SEQUENCE [LARGE SCALE GENOMIC DNA]</scope>
    <source>
        <strain evidence="2 3">KB-1</strain>
    </source>
</reference>
<dbReference type="Proteomes" id="UP000016856">
    <property type="component" value="Unassembled WGS sequence"/>
</dbReference>
<dbReference type="RefSeq" id="WP_022587507.1">
    <property type="nucleotide sequence ID" value="NZ_AXDC01000009.1"/>
</dbReference>
<dbReference type="Pfam" id="PF01869">
    <property type="entry name" value="BcrAD_BadFG"/>
    <property type="match status" value="1"/>
</dbReference>
<dbReference type="PATRIC" id="fig|1388761.3.peg.852"/>
<proteinExistence type="predicted"/>
<accession>U5CRK8</accession>
<feature type="domain" description="ATPase BadF/BadG/BcrA/BcrD type" evidence="1">
    <location>
        <begin position="5"/>
        <end position="297"/>
    </location>
</feature>
<dbReference type="GO" id="GO:0016301">
    <property type="term" value="F:kinase activity"/>
    <property type="evidence" value="ECO:0007669"/>
    <property type="project" value="UniProtKB-KW"/>
</dbReference>
<keyword evidence="2" id="KW-0418">Kinase</keyword>
<evidence type="ECO:0000259" key="1">
    <source>
        <dbReference type="Pfam" id="PF01869"/>
    </source>
</evidence>
<dbReference type="AlphaFoldDB" id="U5CRK8"/>
<name>U5CRK8_CALSX</name>
<dbReference type="SUPFAM" id="SSF53067">
    <property type="entry name" value="Actin-like ATPase domain"/>
    <property type="match status" value="2"/>
</dbReference>
<keyword evidence="2" id="KW-0808">Transferase</keyword>
<evidence type="ECO:0000313" key="2">
    <source>
        <dbReference type="EMBL" id="ERM92603.1"/>
    </source>
</evidence>
<dbReference type="InterPro" id="IPR052519">
    <property type="entry name" value="Euk-type_GlcNAc_Kinase"/>
</dbReference>
<dbReference type="Gene3D" id="3.30.420.40">
    <property type="match status" value="2"/>
</dbReference>
<sequence length="307" mass="33925">MEYVIGIDGGGTKSAISILDLQGNVLFTGRGGPTNIRSEGREEACENLKNLIVKSVEKMHLKLGDCRAICVGTAGAGREEEKEIVTNCLKEIGVKGNIVVTHDAEIILSETIEKREGIVVIAGTGSLAYGRKDGIEKRAGGWGHLLGDEGSAYYIAVEGIKAALRYYDGRGNYTKLLDMMMKRLNVKRPEEFIGFVYKDGITKADIAELAKVVDEAYKEGDKEARKILEKSAKELFKLAKAVIEAFEWENDEIPIVVTGSVFINNEFVFKEFSRLIKRYYPKANIKKLDKDASYGAAILALSFLKER</sequence>
<dbReference type="PANTHER" id="PTHR43190:SF3">
    <property type="entry name" value="N-ACETYL-D-GLUCOSAMINE KINASE"/>
    <property type="match status" value="1"/>
</dbReference>
<protein>
    <submittedName>
        <fullName evidence="2">N-acetylglucosamine kinase</fullName>
    </submittedName>
</protein>